<accession>A0A076JRG5</accession>
<sequence length="20" mass="2293">MKFDYHNSKIPSKDGGKINI</sequence>
<protein>
    <submittedName>
        <fullName evidence="2">UORF</fullName>
    </submittedName>
</protein>
<evidence type="ECO:0000256" key="1">
    <source>
        <dbReference type="SAM" id="MobiDB-lite"/>
    </source>
</evidence>
<reference evidence="2" key="1">
    <citation type="journal article" date="2011" name="Parasitol. Res.">
        <title>The composition of upstream open reading frames (uORF) in four genes from Trypanosoma cruzi typical strains.</title>
        <authorList>
            <person name="Jaeger L.H."/>
            <person name="Brandao A."/>
        </authorList>
    </citation>
    <scope>NUCLEOTIDE SEQUENCE</scope>
    <source>
        <strain evidence="2">Dm28c</strain>
    </source>
</reference>
<feature type="region of interest" description="Disordered" evidence="1">
    <location>
        <begin position="1"/>
        <end position="20"/>
    </location>
</feature>
<proteinExistence type="predicted"/>
<dbReference type="AlphaFoldDB" id="A0A076JRG5"/>
<organism evidence="2">
    <name type="scientific">Trypanosoma cruzi</name>
    <dbReference type="NCBI Taxonomy" id="5693"/>
    <lineage>
        <taxon>Eukaryota</taxon>
        <taxon>Discoba</taxon>
        <taxon>Euglenozoa</taxon>
        <taxon>Kinetoplastea</taxon>
        <taxon>Metakinetoplastina</taxon>
        <taxon>Trypanosomatida</taxon>
        <taxon>Trypanosomatidae</taxon>
        <taxon>Trypanosoma</taxon>
        <taxon>Schizotrypanum</taxon>
    </lineage>
</organism>
<dbReference type="EMBL" id="GU784913">
    <property type="protein sequence ID" value="AII77658.1"/>
    <property type="molecule type" value="Genomic_DNA"/>
</dbReference>
<evidence type="ECO:0000313" key="2">
    <source>
        <dbReference type="EMBL" id="AII77658.1"/>
    </source>
</evidence>
<name>A0A076JRG5_TRYCR</name>